<sequence>MKKLIDWHKSLIERAQEQFGLSGYQMYLSGLLEGALILWVIMKVASVLKASSEFPFQL</sequence>
<evidence type="ECO:0008006" key="4">
    <source>
        <dbReference type="Google" id="ProtNLM"/>
    </source>
</evidence>
<dbReference type="RefSeq" id="WP_011125676.1">
    <property type="nucleotide sequence ID" value="NC_005042.1"/>
</dbReference>
<proteinExistence type="predicted"/>
<keyword evidence="1" id="KW-0472">Membrane</keyword>
<dbReference type="PATRIC" id="fig|167539.5.peg.1605"/>
<feature type="transmembrane region" description="Helical" evidence="1">
    <location>
        <begin position="21"/>
        <end position="42"/>
    </location>
</feature>
<dbReference type="HOGENOM" id="CLU_211035_0_0_3"/>
<dbReference type="KEGG" id="pma:Pro_1526"/>
<keyword evidence="1" id="KW-1133">Transmembrane helix</keyword>
<organism evidence="2 3">
    <name type="scientific">Prochlorococcus marinus (strain SARG / CCMP1375 / SS120)</name>
    <dbReference type="NCBI Taxonomy" id="167539"/>
    <lineage>
        <taxon>Bacteria</taxon>
        <taxon>Bacillati</taxon>
        <taxon>Cyanobacteriota</taxon>
        <taxon>Cyanophyceae</taxon>
        <taxon>Synechococcales</taxon>
        <taxon>Prochlorococcaceae</taxon>
        <taxon>Prochlorococcus</taxon>
    </lineage>
</organism>
<evidence type="ECO:0000256" key="1">
    <source>
        <dbReference type="SAM" id="Phobius"/>
    </source>
</evidence>
<reference evidence="2 3" key="1">
    <citation type="journal article" date="2003" name="Proc. Natl. Acad. Sci. U.S.A.">
        <title>Genome sequence of the cyanobacterium Prochlorococcus marinus SS120, a nearly minimal oxyphototrophic genome.</title>
        <authorList>
            <person name="Dufresne A."/>
            <person name="Salanoubat M."/>
            <person name="Partensky F."/>
            <person name="Artiguenave F."/>
            <person name="Axmann I.M."/>
            <person name="Barbe V."/>
            <person name="Duprat S."/>
            <person name="Galperin M.Y."/>
            <person name="Koonin E.V."/>
            <person name="Le Gall F."/>
            <person name="Makarova K.S."/>
            <person name="Ostrowski M."/>
            <person name="Oztas S."/>
            <person name="Robert C."/>
            <person name="Rogozin I.B."/>
            <person name="Scanlan D.J."/>
            <person name="Tandeau de Marsac N."/>
            <person name="Weissenbach J."/>
            <person name="Wincker P."/>
            <person name="Wolf Y.I."/>
            <person name="Hess W.R."/>
        </authorList>
    </citation>
    <scope>NUCLEOTIDE SEQUENCE [LARGE SCALE GENOMIC DNA]</scope>
    <source>
        <strain evidence="3">SARG / CCMP1375 / SS120</strain>
    </source>
</reference>
<dbReference type="AlphaFoldDB" id="Q7VAD8"/>
<keyword evidence="3" id="KW-1185">Reference proteome</keyword>
<protein>
    <recommendedName>
        <fullName evidence="4">Protein family PM-16</fullName>
    </recommendedName>
</protein>
<dbReference type="EnsemblBacteria" id="AAQ00570">
    <property type="protein sequence ID" value="AAQ00570"/>
    <property type="gene ID" value="Pro_1526"/>
</dbReference>
<evidence type="ECO:0000313" key="2">
    <source>
        <dbReference type="EMBL" id="AAQ00570.1"/>
    </source>
</evidence>
<accession>Q7VAD8</accession>
<keyword evidence="1" id="KW-0812">Transmembrane</keyword>
<dbReference type="Proteomes" id="UP000001420">
    <property type="component" value="Chromosome"/>
</dbReference>
<dbReference type="EMBL" id="AE017126">
    <property type="protein sequence ID" value="AAQ00570.1"/>
    <property type="molecule type" value="Genomic_DNA"/>
</dbReference>
<name>Q7VAD8_PROMA</name>
<evidence type="ECO:0000313" key="3">
    <source>
        <dbReference type="Proteomes" id="UP000001420"/>
    </source>
</evidence>
<gene>
    <name evidence="2" type="ordered locus">Pro_1526</name>
</gene>